<dbReference type="Proteomes" id="UP000249577">
    <property type="component" value="Unassembled WGS sequence"/>
</dbReference>
<dbReference type="GO" id="GO:0006355">
    <property type="term" value="P:regulation of DNA-templated transcription"/>
    <property type="evidence" value="ECO:0007669"/>
    <property type="project" value="InterPro"/>
</dbReference>
<sequence>MVTSGTIPASSGLPGLRRYLSRPETPRVSGMTSAIARSRLPSIDGPEWFALAGETIASIGTAYFHRELIKLLEASIRSEAVWIIRYSGEAPPDVVYTHNVPDSVRKIYDERCSGVDPFSMRWKTRREAGVFTLATLRDESVEYLLYTKIFLGAAEMEDELGVFFPVTAHNCFAFFLEREHGLFSESEVARARLIFPALESFYRAHLGWLFNELRYADAPEASGLINRPTLIQDRSGQTVYASEGWNALAEAETSLAAALATLSGGADAVEFGALVLKSEALGADFPLAPGGRMVVAERDASHYRADRLKSLSGVLDIFTPRERDILDLAMRGMNSAEIGERLNIGVGSVKNVKMRLYRKAEVSTERELVKKFMPLYEPS</sequence>
<accession>A0A2W5KQ54</accession>
<dbReference type="Pfam" id="PF00196">
    <property type="entry name" value="GerE"/>
    <property type="match status" value="1"/>
</dbReference>
<evidence type="ECO:0000313" key="6">
    <source>
        <dbReference type="EMBL" id="PZQ19171.1"/>
    </source>
</evidence>
<dbReference type="SMART" id="SM00421">
    <property type="entry name" value="HTH_LUXR"/>
    <property type="match status" value="1"/>
</dbReference>
<comment type="caution">
    <text evidence="6">The sequence shown here is derived from an EMBL/GenBank/DDBJ whole genome shotgun (WGS) entry which is preliminary data.</text>
</comment>
<dbReference type="GO" id="GO:0003677">
    <property type="term" value="F:DNA binding"/>
    <property type="evidence" value="ECO:0007669"/>
    <property type="project" value="UniProtKB-KW"/>
</dbReference>
<dbReference type="InterPro" id="IPR016032">
    <property type="entry name" value="Sig_transdc_resp-reg_C-effctor"/>
</dbReference>
<dbReference type="InterPro" id="IPR036388">
    <property type="entry name" value="WH-like_DNA-bd_sf"/>
</dbReference>
<keyword evidence="1" id="KW-0805">Transcription regulation</keyword>
<evidence type="ECO:0000256" key="1">
    <source>
        <dbReference type="ARBA" id="ARBA00023015"/>
    </source>
</evidence>
<keyword evidence="2" id="KW-0238">DNA-binding</keyword>
<dbReference type="PANTHER" id="PTHR44688">
    <property type="entry name" value="DNA-BINDING TRANSCRIPTIONAL ACTIVATOR DEVR_DOSR"/>
    <property type="match status" value="1"/>
</dbReference>
<evidence type="ECO:0000256" key="4">
    <source>
        <dbReference type="SAM" id="MobiDB-lite"/>
    </source>
</evidence>
<evidence type="ECO:0000256" key="3">
    <source>
        <dbReference type="ARBA" id="ARBA00023163"/>
    </source>
</evidence>
<dbReference type="Gene3D" id="1.10.10.10">
    <property type="entry name" value="Winged helix-like DNA-binding domain superfamily/Winged helix DNA-binding domain"/>
    <property type="match status" value="1"/>
</dbReference>
<dbReference type="PANTHER" id="PTHR44688:SF16">
    <property type="entry name" value="DNA-BINDING TRANSCRIPTIONAL ACTIVATOR DEVR_DOSR"/>
    <property type="match status" value="1"/>
</dbReference>
<gene>
    <name evidence="6" type="ORF">DI565_01965</name>
</gene>
<proteinExistence type="predicted"/>
<keyword evidence="3" id="KW-0804">Transcription</keyword>
<feature type="domain" description="HTH luxR-type" evidence="5">
    <location>
        <begin position="311"/>
        <end position="376"/>
    </location>
</feature>
<evidence type="ECO:0000313" key="7">
    <source>
        <dbReference type="Proteomes" id="UP000249577"/>
    </source>
</evidence>
<dbReference type="PROSITE" id="PS50043">
    <property type="entry name" value="HTH_LUXR_2"/>
    <property type="match status" value="1"/>
</dbReference>
<protein>
    <submittedName>
        <fullName evidence="6">LuxR family transcriptional regulator</fullName>
    </submittedName>
</protein>
<feature type="region of interest" description="Disordered" evidence="4">
    <location>
        <begin position="1"/>
        <end position="25"/>
    </location>
</feature>
<dbReference type="PROSITE" id="PS00622">
    <property type="entry name" value="HTH_LUXR_1"/>
    <property type="match status" value="1"/>
</dbReference>
<dbReference type="InterPro" id="IPR000792">
    <property type="entry name" value="Tscrpt_reg_LuxR_C"/>
</dbReference>
<dbReference type="SUPFAM" id="SSF46894">
    <property type="entry name" value="C-terminal effector domain of the bipartite response regulators"/>
    <property type="match status" value="1"/>
</dbReference>
<dbReference type="EMBL" id="QFPN01000001">
    <property type="protein sequence ID" value="PZQ19171.1"/>
    <property type="molecule type" value="Genomic_DNA"/>
</dbReference>
<evidence type="ECO:0000256" key="2">
    <source>
        <dbReference type="ARBA" id="ARBA00023125"/>
    </source>
</evidence>
<organism evidence="6 7">
    <name type="scientific">Ancylobacter novellus</name>
    <name type="common">Thiobacillus novellus</name>
    <dbReference type="NCBI Taxonomy" id="921"/>
    <lineage>
        <taxon>Bacteria</taxon>
        <taxon>Pseudomonadati</taxon>
        <taxon>Pseudomonadota</taxon>
        <taxon>Alphaproteobacteria</taxon>
        <taxon>Hyphomicrobiales</taxon>
        <taxon>Xanthobacteraceae</taxon>
        <taxon>Ancylobacter</taxon>
    </lineage>
</organism>
<name>A0A2W5KQ54_ANCNO</name>
<dbReference type="CDD" id="cd06170">
    <property type="entry name" value="LuxR_C_like"/>
    <property type="match status" value="1"/>
</dbReference>
<dbReference type="AlphaFoldDB" id="A0A2W5KQ54"/>
<reference evidence="6 7" key="1">
    <citation type="submission" date="2017-08" db="EMBL/GenBank/DDBJ databases">
        <title>Infants hospitalized years apart are colonized by the same room-sourced microbial strains.</title>
        <authorList>
            <person name="Brooks B."/>
            <person name="Olm M.R."/>
            <person name="Firek B.A."/>
            <person name="Baker R."/>
            <person name="Thomas B.C."/>
            <person name="Morowitz M.J."/>
            <person name="Banfield J.F."/>
        </authorList>
    </citation>
    <scope>NUCLEOTIDE SEQUENCE [LARGE SCALE GENOMIC DNA]</scope>
    <source>
        <strain evidence="6">S2_005_003_R2_43</strain>
    </source>
</reference>
<evidence type="ECO:0000259" key="5">
    <source>
        <dbReference type="PROSITE" id="PS50043"/>
    </source>
</evidence>